<keyword evidence="5" id="KW-1185">Reference proteome</keyword>
<dbReference type="SUPFAM" id="SSF159941">
    <property type="entry name" value="MM3350-like"/>
    <property type="match status" value="1"/>
</dbReference>
<dbReference type="Pfam" id="PF23988">
    <property type="entry name" value="DUF7309"/>
    <property type="match status" value="1"/>
</dbReference>
<feature type="domain" description="DUF7309" evidence="3">
    <location>
        <begin position="191"/>
        <end position="339"/>
    </location>
</feature>
<dbReference type="InterPro" id="IPR054216">
    <property type="entry name" value="DUF6930"/>
</dbReference>
<gene>
    <name evidence="4" type="ORF">FLK61_34715</name>
</gene>
<sequence length="515" mass="60243">MRVYTVKVELKKVRPPVWRRFKIRGDITLRMIAYAILRSFEWNKELEASWEEKNGNVIPLESEDAEKQLQDIFNGKTKSITLLYGDEEHTSIQLTMKQEHAEDSDTEELIQCTGAKRLAPQEEEFSQSMEAMRERREWVAEIEPPSTMIISKVNGEIQELLELEGEHNRFVQHVVTMIHDNEDLFRTYVALMENYYKEALWSRLSGNDVICVKLSKRERWYVSVLGKEHETYGLAAYEGIAGKRLFEKMFRNQFFPFEPGDVTGCIATFTDVSLLNQFDFILLDYFDKVKLLTDEHYPGVQMFAFGELHEYPTVEQIKRLCAILEALMQLGKQIKSSQYVPIVSKNRDGKWFVSGEEPFYSLRELDEKWRGEIAYEEASPLYINEVHLQRLKKFPRANESVQVEMFYHHTPLQEGFDAVFPVFTVIIDHESGEIIEHDISTRKAGPKKLQHMFANWCIKNGQLPREVIIQDPRSEAWISPLLDKVQIPIRSVSTLTHINEFRLSLLMKDLDDEIE</sequence>
<dbReference type="Gene3D" id="3.10.290.30">
    <property type="entry name" value="MM3350-like"/>
    <property type="match status" value="1"/>
</dbReference>
<dbReference type="Pfam" id="PF07929">
    <property type="entry name" value="PRiA4_ORF3"/>
    <property type="match status" value="1"/>
</dbReference>
<dbReference type="Proteomes" id="UP000318138">
    <property type="component" value="Chromosome"/>
</dbReference>
<protein>
    <submittedName>
        <fullName evidence="4">Uncharacterized protein</fullName>
    </submittedName>
</protein>
<feature type="domain" description="Plasmid pRiA4b Orf3-like" evidence="1">
    <location>
        <begin position="3"/>
        <end position="123"/>
    </location>
</feature>
<evidence type="ECO:0000259" key="2">
    <source>
        <dbReference type="Pfam" id="PF22007"/>
    </source>
</evidence>
<organism evidence="4 5">
    <name type="scientific">Paenalkalicoccus suaedae</name>
    <dbReference type="NCBI Taxonomy" id="2592382"/>
    <lineage>
        <taxon>Bacteria</taxon>
        <taxon>Bacillati</taxon>
        <taxon>Bacillota</taxon>
        <taxon>Bacilli</taxon>
        <taxon>Bacillales</taxon>
        <taxon>Bacillaceae</taxon>
        <taxon>Paenalkalicoccus</taxon>
    </lineage>
</organism>
<accession>A0A859FGN7</accession>
<dbReference type="AlphaFoldDB" id="A0A859FGN7"/>
<evidence type="ECO:0000259" key="3">
    <source>
        <dbReference type="Pfam" id="PF23988"/>
    </source>
</evidence>
<reference evidence="5" key="1">
    <citation type="submission" date="2019-07" db="EMBL/GenBank/DDBJ databases">
        <title>Bacillus alkalisoli sp. nov. isolated from saline soil.</title>
        <authorList>
            <person name="Sun J.-Q."/>
            <person name="Xu L."/>
        </authorList>
    </citation>
    <scope>NUCLEOTIDE SEQUENCE [LARGE SCALE GENOMIC DNA]</scope>
    <source>
        <strain evidence="5">M4U3P1</strain>
    </source>
</reference>
<evidence type="ECO:0000313" key="5">
    <source>
        <dbReference type="Proteomes" id="UP000318138"/>
    </source>
</evidence>
<dbReference type="InterPro" id="IPR024047">
    <property type="entry name" value="MM3350-like_sf"/>
</dbReference>
<dbReference type="KEGG" id="psua:FLK61_34715"/>
<name>A0A859FGN7_9BACI</name>
<dbReference type="InterPro" id="IPR055733">
    <property type="entry name" value="DUF7309"/>
</dbReference>
<dbReference type="EMBL" id="CP041372">
    <property type="protein sequence ID" value="QKS71824.1"/>
    <property type="molecule type" value="Genomic_DNA"/>
</dbReference>
<evidence type="ECO:0000259" key="1">
    <source>
        <dbReference type="Pfam" id="PF07929"/>
    </source>
</evidence>
<proteinExistence type="predicted"/>
<feature type="domain" description="DUF6930" evidence="2">
    <location>
        <begin position="388"/>
        <end position="505"/>
    </location>
</feature>
<dbReference type="RefSeq" id="WP_176009808.1">
    <property type="nucleotide sequence ID" value="NZ_CP041372.2"/>
</dbReference>
<dbReference type="InterPro" id="IPR012912">
    <property type="entry name" value="Plasmid_pRiA4b_Orf3-like"/>
</dbReference>
<dbReference type="Pfam" id="PF22007">
    <property type="entry name" value="DUF6930"/>
    <property type="match status" value="1"/>
</dbReference>
<evidence type="ECO:0000313" key="4">
    <source>
        <dbReference type="EMBL" id="QKS71824.1"/>
    </source>
</evidence>